<feature type="transmembrane region" description="Helical" evidence="2">
    <location>
        <begin position="120"/>
        <end position="144"/>
    </location>
</feature>
<accession>I0YXT2</accession>
<feature type="region of interest" description="Disordered" evidence="1">
    <location>
        <begin position="235"/>
        <end position="270"/>
    </location>
</feature>
<sequence>MGAKSTKQQPVETRELCSIILAIVLLLVAALSAVSVAVCRYQFWTYLQDASVSPAYVLRSGWYEFTRTASNFNITSAGDQLQNVTNAVDQAVNAFQSTKSSLVAGGNPSLKACPDISNDLWIIGVIAAAALVLSAVMAIIYFCFSLCGGAGSHICCAAVPVGIIVIGMQLAYYGAAVIKVRDYTFNTTGGKTYTPIPDWGWILGAVAGVLWLIIAGISACVPSMRRRETVAAQPMGTISGQGPPGPGAPARYGAIDPERGATARPRGRAY</sequence>
<protein>
    <submittedName>
        <fullName evidence="3">Uncharacterized protein</fullName>
    </submittedName>
</protein>
<dbReference type="Proteomes" id="UP000007264">
    <property type="component" value="Unassembled WGS sequence"/>
</dbReference>
<comment type="caution">
    <text evidence="3">The sequence shown here is derived from an EMBL/GenBank/DDBJ whole genome shotgun (WGS) entry which is preliminary data.</text>
</comment>
<dbReference type="OrthoDB" id="10360654at2759"/>
<keyword evidence="2" id="KW-0472">Membrane</keyword>
<feature type="transmembrane region" description="Helical" evidence="2">
    <location>
        <begin position="20"/>
        <end position="43"/>
    </location>
</feature>
<dbReference type="GeneID" id="17041189"/>
<dbReference type="EMBL" id="AGSI01000008">
    <property type="protein sequence ID" value="EIE23201.1"/>
    <property type="molecule type" value="Genomic_DNA"/>
</dbReference>
<feature type="transmembrane region" description="Helical" evidence="2">
    <location>
        <begin position="156"/>
        <end position="179"/>
    </location>
</feature>
<feature type="transmembrane region" description="Helical" evidence="2">
    <location>
        <begin position="199"/>
        <end position="221"/>
    </location>
</feature>
<keyword evidence="4" id="KW-1185">Reference proteome</keyword>
<evidence type="ECO:0000256" key="2">
    <source>
        <dbReference type="SAM" id="Phobius"/>
    </source>
</evidence>
<keyword evidence="2" id="KW-1133">Transmembrane helix</keyword>
<dbReference type="AlphaFoldDB" id="I0YXT2"/>
<gene>
    <name evidence="3" type="ORF">COCSUDRAFT_63559</name>
</gene>
<evidence type="ECO:0000256" key="1">
    <source>
        <dbReference type="SAM" id="MobiDB-lite"/>
    </source>
</evidence>
<reference evidence="3 4" key="1">
    <citation type="journal article" date="2012" name="Genome Biol.">
        <title>The genome of the polar eukaryotic microalga coccomyxa subellipsoidea reveals traits of cold adaptation.</title>
        <authorList>
            <person name="Blanc G."/>
            <person name="Agarkova I."/>
            <person name="Grimwood J."/>
            <person name="Kuo A."/>
            <person name="Brueggeman A."/>
            <person name="Dunigan D."/>
            <person name="Gurnon J."/>
            <person name="Ladunga I."/>
            <person name="Lindquist E."/>
            <person name="Lucas S."/>
            <person name="Pangilinan J."/>
            <person name="Proschold T."/>
            <person name="Salamov A."/>
            <person name="Schmutz J."/>
            <person name="Weeks D."/>
            <person name="Yamada T."/>
            <person name="Claverie J.M."/>
            <person name="Grigoriev I."/>
            <person name="Van Etten J."/>
            <person name="Lomsadze A."/>
            <person name="Borodovsky M."/>
        </authorList>
    </citation>
    <scope>NUCLEOTIDE SEQUENCE [LARGE SCALE GENOMIC DNA]</scope>
    <source>
        <strain evidence="3 4">C-169</strain>
    </source>
</reference>
<organism evidence="3 4">
    <name type="scientific">Coccomyxa subellipsoidea (strain C-169)</name>
    <name type="common">Green microalga</name>
    <dbReference type="NCBI Taxonomy" id="574566"/>
    <lineage>
        <taxon>Eukaryota</taxon>
        <taxon>Viridiplantae</taxon>
        <taxon>Chlorophyta</taxon>
        <taxon>core chlorophytes</taxon>
        <taxon>Trebouxiophyceae</taxon>
        <taxon>Trebouxiophyceae incertae sedis</taxon>
        <taxon>Coccomyxaceae</taxon>
        <taxon>Coccomyxa</taxon>
        <taxon>Coccomyxa subellipsoidea</taxon>
    </lineage>
</organism>
<evidence type="ECO:0000313" key="4">
    <source>
        <dbReference type="Proteomes" id="UP000007264"/>
    </source>
</evidence>
<evidence type="ECO:0000313" key="3">
    <source>
        <dbReference type="EMBL" id="EIE23201.1"/>
    </source>
</evidence>
<keyword evidence="2" id="KW-0812">Transmembrane</keyword>
<proteinExistence type="predicted"/>
<dbReference type="RefSeq" id="XP_005647745.1">
    <property type="nucleotide sequence ID" value="XM_005647688.1"/>
</dbReference>
<dbReference type="KEGG" id="csl:COCSUDRAFT_63559"/>
<name>I0YXT2_COCSC</name>